<dbReference type="SUPFAM" id="SSF50129">
    <property type="entry name" value="GroES-like"/>
    <property type="match status" value="1"/>
</dbReference>
<dbReference type="InterPro" id="IPR036291">
    <property type="entry name" value="NAD(P)-bd_dom_sf"/>
</dbReference>
<dbReference type="Pfam" id="PF08240">
    <property type="entry name" value="ADH_N"/>
    <property type="match status" value="1"/>
</dbReference>
<dbReference type="SUPFAM" id="SSF51735">
    <property type="entry name" value="NAD(P)-binding Rossmann-fold domains"/>
    <property type="match status" value="1"/>
</dbReference>
<accession>A0A4Q8QIG1</accession>
<dbReference type="InterPro" id="IPR011032">
    <property type="entry name" value="GroES-like_sf"/>
</dbReference>
<organism evidence="3 4">
    <name type="scientific">Flagellimonas allohymeniacidonis</name>
    <dbReference type="NCBI Taxonomy" id="2517819"/>
    <lineage>
        <taxon>Bacteria</taxon>
        <taxon>Pseudomonadati</taxon>
        <taxon>Bacteroidota</taxon>
        <taxon>Flavobacteriia</taxon>
        <taxon>Flavobacteriales</taxon>
        <taxon>Flavobacteriaceae</taxon>
        <taxon>Flagellimonas</taxon>
    </lineage>
</organism>
<dbReference type="GO" id="GO:0016491">
    <property type="term" value="F:oxidoreductase activity"/>
    <property type="evidence" value="ECO:0007669"/>
    <property type="project" value="InterPro"/>
</dbReference>
<dbReference type="InterPro" id="IPR020843">
    <property type="entry name" value="ER"/>
</dbReference>
<dbReference type="SMART" id="SM00829">
    <property type="entry name" value="PKS_ER"/>
    <property type="match status" value="1"/>
</dbReference>
<evidence type="ECO:0000313" key="3">
    <source>
        <dbReference type="EMBL" id="TAI49794.1"/>
    </source>
</evidence>
<proteinExistence type="predicted"/>
<dbReference type="InterPro" id="IPR013154">
    <property type="entry name" value="ADH-like_N"/>
</dbReference>
<dbReference type="InterPro" id="IPR002364">
    <property type="entry name" value="Quin_OxRdtase/zeta-crystal_CS"/>
</dbReference>
<feature type="domain" description="Enoyl reductase (ER)" evidence="2">
    <location>
        <begin position="14"/>
        <end position="322"/>
    </location>
</feature>
<dbReference type="CDD" id="cd08267">
    <property type="entry name" value="MDR1"/>
    <property type="match status" value="1"/>
</dbReference>
<reference evidence="3 4" key="1">
    <citation type="submission" date="2019-02" db="EMBL/GenBank/DDBJ databases">
        <title>Draft genome sequence of Muricauda sp. 176CP4-71.</title>
        <authorList>
            <person name="Park J.-S."/>
        </authorList>
    </citation>
    <scope>NUCLEOTIDE SEQUENCE [LARGE SCALE GENOMIC DNA]</scope>
    <source>
        <strain evidence="3 4">176CP4-71</strain>
    </source>
</reference>
<evidence type="ECO:0000259" key="2">
    <source>
        <dbReference type="SMART" id="SM00829"/>
    </source>
</evidence>
<gene>
    <name evidence="3" type="ORF">EW142_01570</name>
</gene>
<sequence length="346" mass="38499">MKAYNIKNYGEPEKVLRLLDVEQPEPKDTEVQVKVCATTINDYDWCIATGKPFAYRLFFGLFRPKRKLRIPGMELAGIVQKVGKNATKFKAGDAVYGDISEFGFGSFAEFLCIDEKAIVLKPDGMSFEEAATIPHAAMLALQGLRDVGQIKEGQKILINGGGGGVGSFGIQLAKLYNANVTGVDTGEKLKAMETQGFDHVIDYKLHDFTKLGEQYDLILDCKTNRSLSKFLKVLKPKGKYVSIGGRSGNLLQLIYMKPLLRLFSQKRMHMVMLKANKDLEYINKLCEENKIGCVIDGPYSFEKIPQAIRRFGNGLHHGKIVVSVTQNNGSNQKQHDVAGSRNALRQ</sequence>
<dbReference type="GO" id="GO:0008270">
    <property type="term" value="F:zinc ion binding"/>
    <property type="evidence" value="ECO:0007669"/>
    <property type="project" value="InterPro"/>
</dbReference>
<dbReference type="EMBL" id="SGIU01000001">
    <property type="protein sequence ID" value="TAI49794.1"/>
    <property type="molecule type" value="Genomic_DNA"/>
</dbReference>
<dbReference type="Pfam" id="PF13602">
    <property type="entry name" value="ADH_zinc_N_2"/>
    <property type="match status" value="1"/>
</dbReference>
<evidence type="ECO:0000256" key="1">
    <source>
        <dbReference type="SAM" id="MobiDB-lite"/>
    </source>
</evidence>
<evidence type="ECO:0000313" key="4">
    <source>
        <dbReference type="Proteomes" id="UP000291981"/>
    </source>
</evidence>
<dbReference type="InterPro" id="IPR052733">
    <property type="entry name" value="Chloroplast_QOR"/>
</dbReference>
<comment type="caution">
    <text evidence="3">The sequence shown here is derived from an EMBL/GenBank/DDBJ whole genome shotgun (WGS) entry which is preliminary data.</text>
</comment>
<dbReference type="OrthoDB" id="9787435at2"/>
<dbReference type="PANTHER" id="PTHR44013:SF1">
    <property type="entry name" value="ZINC-TYPE ALCOHOL DEHYDROGENASE-LIKE PROTEIN C16A3.02C"/>
    <property type="match status" value="1"/>
</dbReference>
<dbReference type="Gene3D" id="3.90.180.10">
    <property type="entry name" value="Medium-chain alcohol dehydrogenases, catalytic domain"/>
    <property type="match status" value="1"/>
</dbReference>
<dbReference type="AlphaFoldDB" id="A0A4Q8QIG1"/>
<dbReference type="PROSITE" id="PS01162">
    <property type="entry name" value="QOR_ZETA_CRYSTAL"/>
    <property type="match status" value="1"/>
</dbReference>
<keyword evidence="4" id="KW-1185">Reference proteome</keyword>
<name>A0A4Q8QIG1_9FLAO</name>
<dbReference type="PANTHER" id="PTHR44013">
    <property type="entry name" value="ZINC-TYPE ALCOHOL DEHYDROGENASE-LIKE PROTEIN C16A3.02C"/>
    <property type="match status" value="1"/>
</dbReference>
<dbReference type="Proteomes" id="UP000291981">
    <property type="component" value="Unassembled WGS sequence"/>
</dbReference>
<feature type="region of interest" description="Disordered" evidence="1">
    <location>
        <begin position="324"/>
        <end position="346"/>
    </location>
</feature>
<dbReference type="Gene3D" id="3.40.50.720">
    <property type="entry name" value="NAD(P)-binding Rossmann-like Domain"/>
    <property type="match status" value="1"/>
</dbReference>
<protein>
    <submittedName>
        <fullName evidence="3">NAD(P)-dependent alcohol dehydrogenase</fullName>
    </submittedName>
</protein>